<keyword evidence="2" id="KW-1185">Reference proteome</keyword>
<dbReference type="Proteomes" id="UP000244727">
    <property type="component" value="Chromosome"/>
</dbReference>
<evidence type="ECO:0000313" key="1">
    <source>
        <dbReference type="EMBL" id="AWB27963.1"/>
    </source>
</evidence>
<gene>
    <name evidence="1" type="ORF">HARCEL1_09700</name>
</gene>
<organism evidence="1 2">
    <name type="scientific">Halococcoides cellulosivorans</name>
    <dbReference type="NCBI Taxonomy" id="1679096"/>
    <lineage>
        <taxon>Archaea</taxon>
        <taxon>Methanobacteriati</taxon>
        <taxon>Methanobacteriota</taxon>
        <taxon>Stenosarchaea group</taxon>
        <taxon>Halobacteria</taxon>
        <taxon>Halobacteriales</taxon>
        <taxon>Haloarculaceae</taxon>
        <taxon>Halococcoides</taxon>
    </lineage>
</organism>
<reference evidence="1 2" key="1">
    <citation type="submission" date="2018-04" db="EMBL/GenBank/DDBJ databases">
        <title>Halococcoides cellulosivorans gen. nov., sp. nov., an extremely halophilic cellulose-utilizing haloarchaeon from hypersaline lakes.</title>
        <authorList>
            <person name="Sorokin D.Y."/>
            <person name="Toshchakov S.V."/>
            <person name="Samarov N.I."/>
            <person name="Korzhenkov A."/>
            <person name="Kublanov I.V."/>
        </authorList>
    </citation>
    <scope>NUCLEOTIDE SEQUENCE [LARGE SCALE GENOMIC DNA]</scope>
    <source>
        <strain evidence="1 2">HArcel1</strain>
    </source>
</reference>
<dbReference type="RefSeq" id="WP_108382921.1">
    <property type="nucleotide sequence ID" value="NZ_CP028858.1"/>
</dbReference>
<protein>
    <submittedName>
        <fullName evidence="1">Uncharacterized protein</fullName>
    </submittedName>
</protein>
<dbReference type="Gene3D" id="3.30.460.40">
    <property type="match status" value="1"/>
</dbReference>
<evidence type="ECO:0000313" key="2">
    <source>
        <dbReference type="Proteomes" id="UP000244727"/>
    </source>
</evidence>
<dbReference type="InterPro" id="IPR043519">
    <property type="entry name" value="NT_sf"/>
</dbReference>
<dbReference type="AlphaFoldDB" id="A0A2R4X2L7"/>
<accession>A0A2R4X2L7</accession>
<name>A0A2R4X2L7_9EURY</name>
<proteinExistence type="predicted"/>
<dbReference type="EMBL" id="CP028858">
    <property type="protein sequence ID" value="AWB27963.1"/>
    <property type="molecule type" value="Genomic_DNA"/>
</dbReference>
<dbReference type="KEGG" id="harc:HARCEL1_09700"/>
<dbReference type="GeneID" id="36512781"/>
<sequence length="270" mass="30227">MRQRFDSEYIESELRRIGSALESDLTASLIGGGAMAFRDLKSTTKDIDLIVTDGDDLRMLQAVLLDHGYSVVEDPNEEYDDLGAQRILENDDGCRIDDFNQQVIDKLVLSKGMCDRSVVHLEAGGLTVKLLSSEDIFLFKSVAGRTDDIEDMFALVQTDLNDDVIEDELDHQIDLLGQELFVTYVNEALLELEDRHNVSPSIADRVSEITQRVYRELDVLQAIEGDTSRSELDAVVDLPGDAIDEAIHSLVEKEIISIDDDRIVQHSTKL</sequence>
<dbReference type="SUPFAM" id="SSF81301">
    <property type="entry name" value="Nucleotidyltransferase"/>
    <property type="match status" value="1"/>
</dbReference>